<dbReference type="EMBL" id="JADBEM010000001">
    <property type="protein sequence ID" value="MBE1604959.1"/>
    <property type="molecule type" value="Genomic_DNA"/>
</dbReference>
<gene>
    <name evidence="3" type="ORF">HEB94_001807</name>
</gene>
<dbReference type="Pfam" id="PF08327">
    <property type="entry name" value="AHSA1"/>
    <property type="match status" value="1"/>
</dbReference>
<dbReference type="SUPFAM" id="SSF55961">
    <property type="entry name" value="Bet v1-like"/>
    <property type="match status" value="1"/>
</dbReference>
<feature type="domain" description="Activator of Hsp90 ATPase homologue 1/2-like C-terminal" evidence="2">
    <location>
        <begin position="2"/>
        <end position="55"/>
    </location>
</feature>
<evidence type="ECO:0000256" key="1">
    <source>
        <dbReference type="ARBA" id="ARBA00006817"/>
    </source>
</evidence>
<name>A0A927MQS3_9ACTN</name>
<dbReference type="InterPro" id="IPR013538">
    <property type="entry name" value="ASHA1/2-like_C"/>
</dbReference>
<reference evidence="3" key="1">
    <citation type="submission" date="2020-10" db="EMBL/GenBank/DDBJ databases">
        <title>Sequencing the genomes of 1000 actinobacteria strains.</title>
        <authorList>
            <person name="Klenk H.-P."/>
        </authorList>
    </citation>
    <scope>NUCLEOTIDE SEQUENCE</scope>
    <source>
        <strain evidence="3">DSM 45354</strain>
    </source>
</reference>
<evidence type="ECO:0000259" key="2">
    <source>
        <dbReference type="Pfam" id="PF08327"/>
    </source>
</evidence>
<dbReference type="Proteomes" id="UP000638648">
    <property type="component" value="Unassembled WGS sequence"/>
</dbReference>
<protein>
    <submittedName>
        <fullName evidence="3">Uncharacterized protein YndB with AHSA1/START domain</fullName>
    </submittedName>
</protein>
<dbReference type="Gene3D" id="3.30.530.20">
    <property type="match status" value="1"/>
</dbReference>
<sequence length="59" mass="6476">MVEFTLTPEGDGTRLRVVETGFADLSVSEEDRATAVLHNVEGWAAELPELVEYVERLAG</sequence>
<proteinExistence type="inferred from homology"/>
<comment type="similarity">
    <text evidence="1">Belongs to the AHA1 family.</text>
</comment>
<comment type="caution">
    <text evidence="3">The sequence shown here is derived from an EMBL/GenBank/DDBJ whole genome shotgun (WGS) entry which is preliminary data.</text>
</comment>
<dbReference type="AlphaFoldDB" id="A0A927MQS3"/>
<evidence type="ECO:0000313" key="3">
    <source>
        <dbReference type="EMBL" id="MBE1604959.1"/>
    </source>
</evidence>
<keyword evidence="4" id="KW-1185">Reference proteome</keyword>
<accession>A0A927MQS3</accession>
<organism evidence="3 4">
    <name type="scientific">Actinopolymorpha pittospori</name>
    <dbReference type="NCBI Taxonomy" id="648752"/>
    <lineage>
        <taxon>Bacteria</taxon>
        <taxon>Bacillati</taxon>
        <taxon>Actinomycetota</taxon>
        <taxon>Actinomycetes</taxon>
        <taxon>Propionibacteriales</taxon>
        <taxon>Actinopolymorphaceae</taxon>
        <taxon>Actinopolymorpha</taxon>
    </lineage>
</organism>
<dbReference type="InterPro" id="IPR023393">
    <property type="entry name" value="START-like_dom_sf"/>
</dbReference>
<evidence type="ECO:0000313" key="4">
    <source>
        <dbReference type="Proteomes" id="UP000638648"/>
    </source>
</evidence>